<dbReference type="OrthoDB" id="101192at2157"/>
<dbReference type="PANTHER" id="PTHR42703:SF1">
    <property type="entry name" value="NA(+)_H(+) ANTIPORTER SUBUNIT D1"/>
    <property type="match status" value="1"/>
</dbReference>
<feature type="transmembrane region" description="Helical" evidence="6">
    <location>
        <begin position="402"/>
        <end position="425"/>
    </location>
</feature>
<dbReference type="EMBL" id="CP058529">
    <property type="protein sequence ID" value="QLG26445.1"/>
    <property type="molecule type" value="Genomic_DNA"/>
</dbReference>
<proteinExistence type="predicted"/>
<feature type="transmembrane region" description="Helical" evidence="6">
    <location>
        <begin position="259"/>
        <end position="278"/>
    </location>
</feature>
<feature type="domain" description="NADH:quinone oxidoreductase/Mrp antiporter transmembrane" evidence="7">
    <location>
        <begin position="355"/>
        <end position="435"/>
    </location>
</feature>
<feature type="transmembrane region" description="Helical" evidence="6">
    <location>
        <begin position="31"/>
        <end position="52"/>
    </location>
</feature>
<feature type="transmembrane region" description="Helical" evidence="6">
    <location>
        <begin position="437"/>
        <end position="462"/>
    </location>
</feature>
<dbReference type="GO" id="GO:0008137">
    <property type="term" value="F:NADH dehydrogenase (ubiquinone) activity"/>
    <property type="evidence" value="ECO:0007669"/>
    <property type="project" value="InterPro"/>
</dbReference>
<keyword evidence="5 6" id="KW-0472">Membrane</keyword>
<evidence type="ECO:0000256" key="2">
    <source>
        <dbReference type="ARBA" id="ARBA00022475"/>
    </source>
</evidence>
<evidence type="ECO:0000256" key="5">
    <source>
        <dbReference type="ARBA" id="ARBA00023136"/>
    </source>
</evidence>
<dbReference type="GO" id="GO:0005886">
    <property type="term" value="C:plasma membrane"/>
    <property type="evidence" value="ECO:0007669"/>
    <property type="project" value="UniProtKB-SubCell"/>
</dbReference>
<keyword evidence="9" id="KW-1185">Reference proteome</keyword>
<reference evidence="8 9" key="1">
    <citation type="submission" date="2020-07" db="EMBL/GenBank/DDBJ databases">
        <title>Gai3-2, isolated from salt lake.</title>
        <authorList>
            <person name="Cui H."/>
            <person name="Shi X."/>
        </authorList>
    </citation>
    <scope>NUCLEOTIDE SEQUENCE [LARGE SCALE GENOMIC DNA]</scope>
    <source>
        <strain evidence="8 9">Gai3-2</strain>
    </source>
</reference>
<dbReference type="InterPro" id="IPR001750">
    <property type="entry name" value="ND/Mrp_TM"/>
</dbReference>
<feature type="transmembrane region" description="Helical" evidence="6">
    <location>
        <begin position="372"/>
        <end position="390"/>
    </location>
</feature>
<evidence type="ECO:0000256" key="1">
    <source>
        <dbReference type="ARBA" id="ARBA00004651"/>
    </source>
</evidence>
<evidence type="ECO:0000313" key="9">
    <source>
        <dbReference type="Proteomes" id="UP000509750"/>
    </source>
</evidence>
<feature type="transmembrane region" description="Helical" evidence="6">
    <location>
        <begin position="284"/>
        <end position="307"/>
    </location>
</feature>
<organism evidence="8 9">
    <name type="scientific">Halorarum halophilum</name>
    <dbReference type="NCBI Taxonomy" id="2743090"/>
    <lineage>
        <taxon>Archaea</taxon>
        <taxon>Methanobacteriati</taxon>
        <taxon>Methanobacteriota</taxon>
        <taxon>Stenosarchaea group</taxon>
        <taxon>Halobacteria</taxon>
        <taxon>Halobacteriales</taxon>
        <taxon>Haloferacaceae</taxon>
        <taxon>Halorarum</taxon>
    </lineage>
</organism>
<gene>
    <name evidence="8" type="ORF">HUG10_02330</name>
</gene>
<dbReference type="GeneID" id="56027633"/>
<keyword evidence="4 6" id="KW-1133">Transmembrane helix</keyword>
<evidence type="ECO:0000259" key="7">
    <source>
        <dbReference type="Pfam" id="PF00361"/>
    </source>
</evidence>
<feature type="transmembrane region" description="Helical" evidence="6">
    <location>
        <begin position="136"/>
        <end position="156"/>
    </location>
</feature>
<dbReference type="Pfam" id="PF00361">
    <property type="entry name" value="Proton_antipo_M"/>
    <property type="match status" value="2"/>
</dbReference>
<feature type="transmembrane region" description="Helical" evidence="6">
    <location>
        <begin position="507"/>
        <end position="532"/>
    </location>
</feature>
<accession>A0A7D5GAH6</accession>
<comment type="subcellular location">
    <subcellularLocation>
        <location evidence="1">Cell membrane</location>
        <topology evidence="1">Multi-pass membrane protein</topology>
    </subcellularLocation>
</comment>
<feature type="transmembrane region" description="Helical" evidence="6">
    <location>
        <begin position="6"/>
        <end position="24"/>
    </location>
</feature>
<dbReference type="GO" id="GO:0042773">
    <property type="term" value="P:ATP synthesis coupled electron transport"/>
    <property type="evidence" value="ECO:0007669"/>
    <property type="project" value="InterPro"/>
</dbReference>
<feature type="transmembrane region" description="Helical" evidence="6">
    <location>
        <begin position="348"/>
        <end position="365"/>
    </location>
</feature>
<evidence type="ECO:0000313" key="8">
    <source>
        <dbReference type="EMBL" id="QLG26445.1"/>
    </source>
</evidence>
<evidence type="ECO:0000256" key="4">
    <source>
        <dbReference type="ARBA" id="ARBA00022989"/>
    </source>
</evidence>
<name>A0A7D5GAH6_9EURY</name>
<dbReference type="InterPro" id="IPR050586">
    <property type="entry name" value="CPA3_Na-H_Antiporter_D"/>
</dbReference>
<dbReference type="PANTHER" id="PTHR42703">
    <property type="entry name" value="NADH DEHYDROGENASE"/>
    <property type="match status" value="1"/>
</dbReference>
<dbReference type="KEGG" id="halg:HUG10_02330"/>
<dbReference type="PRINTS" id="PR01437">
    <property type="entry name" value="NUOXDRDTASE4"/>
</dbReference>
<keyword evidence="3 6" id="KW-0812">Transmembrane</keyword>
<dbReference type="InterPro" id="IPR003918">
    <property type="entry name" value="NADH_UbQ_OxRdtase"/>
</dbReference>
<sequence>MSALVLAPLLVAFGTGILTLLLRFDSRVQRGVSLLGSVGYLAVVALLFDRVVLGPGGPAIVPYYVSNWPAPFGITLVADALSAFMLGLAALVSLPALAFATVYIDEFEHRLSFAPLFHFMLAGVTGSFLTADLFNLFVWFEVMLMASYILVLFYSGPEHTRAALVYVVLNLLASALMLVAIGGLYATVGTLNMADMARRLANPAAYGVELAPTLGLASLLLSVFALKAGLVPFHFWVPSAYRAAPAPVTAVLAGVVKKVGVYAIVRLFFTVFAGAAYAEAGTFAYVGPVLIVAAVASILYGGVAAIGREDVDGLLAFSSVGQVGFIVLPLGVAMMAPDLAVDFGGPGVDGTLATLGIAAALVYAFNHGLAKGLLFLASGTIYSAVGTTDFEDLGGLASRTPLLAASFLLGGLSLVGVPPLIGFFGKLLVFRTSVDGLAGAVPGAGVALAAALAGAVLTIAYVTRIWNAVFWGEQTETVLAALPTRWSRRAEGVAADGGRTDATPVALAVQLTAVIALAGCLVGFGVGVEFVLEAATHAAGAATDTAGYVDAVAPEDVLTGAGGGTGGGGH</sequence>
<feature type="transmembrane region" description="Helical" evidence="6">
    <location>
        <begin position="72"/>
        <end position="99"/>
    </location>
</feature>
<evidence type="ECO:0000256" key="6">
    <source>
        <dbReference type="SAM" id="Phobius"/>
    </source>
</evidence>
<evidence type="ECO:0000256" key="3">
    <source>
        <dbReference type="ARBA" id="ARBA00022692"/>
    </source>
</evidence>
<feature type="transmembrane region" description="Helical" evidence="6">
    <location>
        <begin position="314"/>
        <end position="336"/>
    </location>
</feature>
<dbReference type="AlphaFoldDB" id="A0A7D5GAH6"/>
<feature type="transmembrane region" description="Helical" evidence="6">
    <location>
        <begin position="111"/>
        <end position="130"/>
    </location>
</feature>
<protein>
    <submittedName>
        <fullName evidence="8">Na+/H+ antiporter subunit D</fullName>
    </submittedName>
</protein>
<keyword evidence="2" id="KW-1003">Cell membrane</keyword>
<dbReference type="RefSeq" id="WP_179168020.1">
    <property type="nucleotide sequence ID" value="NZ_CP058529.1"/>
</dbReference>
<dbReference type="Proteomes" id="UP000509750">
    <property type="component" value="Chromosome"/>
</dbReference>
<feature type="domain" description="NADH:quinone oxidoreductase/Mrp antiporter transmembrane" evidence="7">
    <location>
        <begin position="132"/>
        <end position="332"/>
    </location>
</feature>
<feature type="transmembrane region" description="Helical" evidence="6">
    <location>
        <begin position="163"/>
        <end position="186"/>
    </location>
</feature>